<organism evidence="2 3">
    <name type="scientific">Gossypium australe</name>
    <dbReference type="NCBI Taxonomy" id="47621"/>
    <lineage>
        <taxon>Eukaryota</taxon>
        <taxon>Viridiplantae</taxon>
        <taxon>Streptophyta</taxon>
        <taxon>Embryophyta</taxon>
        <taxon>Tracheophyta</taxon>
        <taxon>Spermatophyta</taxon>
        <taxon>Magnoliopsida</taxon>
        <taxon>eudicotyledons</taxon>
        <taxon>Gunneridae</taxon>
        <taxon>Pentapetalae</taxon>
        <taxon>rosids</taxon>
        <taxon>malvids</taxon>
        <taxon>Malvales</taxon>
        <taxon>Malvaceae</taxon>
        <taxon>Malvoideae</taxon>
        <taxon>Gossypium</taxon>
    </lineage>
</organism>
<dbReference type="Pfam" id="PF00078">
    <property type="entry name" value="RVT_1"/>
    <property type="match status" value="1"/>
</dbReference>
<evidence type="ECO:0000259" key="1">
    <source>
        <dbReference type="Pfam" id="PF00078"/>
    </source>
</evidence>
<comment type="caution">
    <text evidence="2">The sequence shown here is derived from an EMBL/GenBank/DDBJ whole genome shotgun (WGS) entry which is preliminary data.</text>
</comment>
<dbReference type="AlphaFoldDB" id="A0A5B6VWQ1"/>
<protein>
    <submittedName>
        <fullName evidence="2">Reverse transcriptase</fullName>
    </submittedName>
</protein>
<accession>A0A5B6VWQ1</accession>
<keyword evidence="2" id="KW-0695">RNA-directed DNA polymerase</keyword>
<evidence type="ECO:0000313" key="3">
    <source>
        <dbReference type="Proteomes" id="UP000325315"/>
    </source>
</evidence>
<dbReference type="PANTHER" id="PTHR33116">
    <property type="entry name" value="REVERSE TRANSCRIPTASE ZINC-BINDING DOMAIN-CONTAINING PROTEIN-RELATED-RELATED"/>
    <property type="match status" value="1"/>
</dbReference>
<keyword evidence="3" id="KW-1185">Reference proteome</keyword>
<dbReference type="EMBL" id="SMMG02000005">
    <property type="protein sequence ID" value="KAA3473267.1"/>
    <property type="molecule type" value="Genomic_DNA"/>
</dbReference>
<evidence type="ECO:0000313" key="2">
    <source>
        <dbReference type="EMBL" id="KAA3473267.1"/>
    </source>
</evidence>
<keyword evidence="2" id="KW-0808">Transferase</keyword>
<sequence>MYKLGFKENFIELIKRCLNSVRYSILINGKEGSSFRSSRGLRQGDPLSPYLFLFCGEGLSALMRLACQEKKISGAKVCRGSPTITHLMFAYDCILFGEVSNRGVNVFKDILSEYEACSGQCVNFKKSKVFFSPNVTDQDRSLVVQVLGVRCSNDPERYLGLPNMVGHRMKQRINNWSTKYISQGAIPTYAMSCFLLPKFLCSELEQKQWKERNALVYLESAECV</sequence>
<dbReference type="PANTHER" id="PTHR33116:SF86">
    <property type="entry name" value="REVERSE TRANSCRIPTASE DOMAIN-CONTAINING PROTEIN"/>
    <property type="match status" value="1"/>
</dbReference>
<dbReference type="OrthoDB" id="1936608at2759"/>
<name>A0A5B6VWQ1_9ROSI</name>
<dbReference type="GO" id="GO:0003964">
    <property type="term" value="F:RNA-directed DNA polymerase activity"/>
    <property type="evidence" value="ECO:0007669"/>
    <property type="project" value="UniProtKB-KW"/>
</dbReference>
<dbReference type="InterPro" id="IPR000477">
    <property type="entry name" value="RT_dom"/>
</dbReference>
<keyword evidence="2" id="KW-0548">Nucleotidyltransferase</keyword>
<reference evidence="3" key="1">
    <citation type="journal article" date="2019" name="Plant Biotechnol. J.">
        <title>Genome sequencing of the Australian wild diploid species Gossypium australe highlights disease resistance and delayed gland morphogenesis.</title>
        <authorList>
            <person name="Cai Y."/>
            <person name="Cai X."/>
            <person name="Wang Q."/>
            <person name="Wang P."/>
            <person name="Zhang Y."/>
            <person name="Cai C."/>
            <person name="Xu Y."/>
            <person name="Wang K."/>
            <person name="Zhou Z."/>
            <person name="Wang C."/>
            <person name="Geng S."/>
            <person name="Li B."/>
            <person name="Dong Q."/>
            <person name="Hou Y."/>
            <person name="Wang H."/>
            <person name="Ai P."/>
            <person name="Liu Z."/>
            <person name="Yi F."/>
            <person name="Sun M."/>
            <person name="An G."/>
            <person name="Cheng J."/>
            <person name="Zhang Y."/>
            <person name="Shi Q."/>
            <person name="Xie Y."/>
            <person name="Shi X."/>
            <person name="Chang Y."/>
            <person name="Huang F."/>
            <person name="Chen Y."/>
            <person name="Hong S."/>
            <person name="Mi L."/>
            <person name="Sun Q."/>
            <person name="Zhang L."/>
            <person name="Zhou B."/>
            <person name="Peng R."/>
            <person name="Zhang X."/>
            <person name="Liu F."/>
        </authorList>
    </citation>
    <scope>NUCLEOTIDE SEQUENCE [LARGE SCALE GENOMIC DNA]</scope>
    <source>
        <strain evidence="3">cv. PA1801</strain>
    </source>
</reference>
<gene>
    <name evidence="2" type="ORF">EPI10_023662</name>
</gene>
<dbReference type="Proteomes" id="UP000325315">
    <property type="component" value="Unassembled WGS sequence"/>
</dbReference>
<feature type="domain" description="Reverse transcriptase" evidence="1">
    <location>
        <begin position="7"/>
        <end position="160"/>
    </location>
</feature>
<proteinExistence type="predicted"/>